<organism evidence="1 2">
    <name type="scientific">Nosema bombycis (strain CQ1 / CVCC 102059)</name>
    <name type="common">Microsporidian parasite</name>
    <name type="synonym">Pebrine of silkworm</name>
    <dbReference type="NCBI Taxonomy" id="578461"/>
    <lineage>
        <taxon>Eukaryota</taxon>
        <taxon>Fungi</taxon>
        <taxon>Fungi incertae sedis</taxon>
        <taxon>Microsporidia</taxon>
        <taxon>Nosematidae</taxon>
        <taxon>Nosema</taxon>
    </lineage>
</organism>
<evidence type="ECO:0000313" key="2">
    <source>
        <dbReference type="Proteomes" id="UP000016927"/>
    </source>
</evidence>
<reference evidence="1 2" key="1">
    <citation type="journal article" date="2013" name="BMC Genomics">
        <title>Comparative genomics of parasitic silkworm microsporidia reveal an association between genome expansion and host adaptation.</title>
        <authorList>
            <person name="Pan G."/>
            <person name="Xu J."/>
            <person name="Li T."/>
            <person name="Xia Q."/>
            <person name="Liu S.L."/>
            <person name="Zhang G."/>
            <person name="Li S."/>
            <person name="Li C."/>
            <person name="Liu H."/>
            <person name="Yang L."/>
            <person name="Liu T."/>
            <person name="Zhang X."/>
            <person name="Wu Z."/>
            <person name="Fan W."/>
            <person name="Dang X."/>
            <person name="Xiang H."/>
            <person name="Tao M."/>
            <person name="Li Y."/>
            <person name="Hu J."/>
            <person name="Li Z."/>
            <person name="Lin L."/>
            <person name="Luo J."/>
            <person name="Geng L."/>
            <person name="Wang L."/>
            <person name="Long M."/>
            <person name="Wan Y."/>
            <person name="He N."/>
            <person name="Zhang Z."/>
            <person name="Lu C."/>
            <person name="Keeling P.J."/>
            <person name="Wang J."/>
            <person name="Xiang Z."/>
            <person name="Zhou Z."/>
        </authorList>
    </citation>
    <scope>NUCLEOTIDE SEQUENCE [LARGE SCALE GENOMIC DNA]</scope>
    <source>
        <strain evidence="2">CQ1 / CVCC 102059</strain>
    </source>
</reference>
<protein>
    <submittedName>
        <fullName evidence="1">Uncharacterized protein</fullName>
    </submittedName>
</protein>
<dbReference type="HOGENOM" id="CLU_1876037_0_0_1"/>
<keyword evidence="2" id="KW-1185">Reference proteome</keyword>
<dbReference type="Proteomes" id="UP000016927">
    <property type="component" value="Unassembled WGS sequence"/>
</dbReference>
<dbReference type="VEuPathDB" id="MicrosporidiaDB:NBO_84g0013"/>
<dbReference type="AlphaFoldDB" id="R0MGQ1"/>
<accession>R0MGQ1</accession>
<evidence type="ECO:0000313" key="1">
    <source>
        <dbReference type="EMBL" id="EOB13295.1"/>
    </source>
</evidence>
<proteinExistence type="predicted"/>
<dbReference type="EMBL" id="KB908992">
    <property type="protein sequence ID" value="EOB13295.1"/>
    <property type="molecule type" value="Genomic_DNA"/>
</dbReference>
<gene>
    <name evidence="1" type="ORF">NBO_84g0013</name>
</gene>
<name>R0MGQ1_NOSB1</name>
<sequence length="136" mass="15825">MLFKKVFNYVYLYIISVCDTLPLGEPVFAYQDGSDKILLPFKTETDITKYDIYESKIGEAPDYTSSICNSDKINFKNNILKTEVVDILYIDIGFIDREKGFQYTVCVTLRNGEVIKFKPFIWDKTEVSFKLIKTQI</sequence>